<evidence type="ECO:0000259" key="6">
    <source>
        <dbReference type="PROSITE" id="PS50888"/>
    </source>
</evidence>
<comment type="subcellular location">
    <subcellularLocation>
        <location evidence="1">Nucleus</location>
    </subcellularLocation>
</comment>
<proteinExistence type="predicted"/>
<organism evidence="7 8">
    <name type="scientific">Paramormyrops kingsleyae</name>
    <dbReference type="NCBI Taxonomy" id="1676925"/>
    <lineage>
        <taxon>Eukaryota</taxon>
        <taxon>Metazoa</taxon>
        <taxon>Chordata</taxon>
        <taxon>Craniata</taxon>
        <taxon>Vertebrata</taxon>
        <taxon>Euteleostomi</taxon>
        <taxon>Actinopterygii</taxon>
        <taxon>Neopterygii</taxon>
        <taxon>Teleostei</taxon>
        <taxon>Osteoglossocephala</taxon>
        <taxon>Osteoglossomorpha</taxon>
        <taxon>Osteoglossiformes</taxon>
        <taxon>Mormyridae</taxon>
        <taxon>Paramormyrops</taxon>
    </lineage>
</organism>
<dbReference type="GeneTree" id="ENSGT00940000165786"/>
<dbReference type="AlphaFoldDB" id="A0A3B3RWD8"/>
<protein>
    <submittedName>
        <fullName evidence="7">Hairy-related 5</fullName>
    </submittedName>
</protein>
<evidence type="ECO:0000256" key="4">
    <source>
        <dbReference type="ARBA" id="ARBA00023163"/>
    </source>
</evidence>
<dbReference type="Gene3D" id="4.10.280.10">
    <property type="entry name" value="Helix-loop-helix DNA-binding domain"/>
    <property type="match status" value="1"/>
</dbReference>
<dbReference type="InterPro" id="IPR050370">
    <property type="entry name" value="HES_HEY"/>
</dbReference>
<dbReference type="GO" id="GO:0005634">
    <property type="term" value="C:nucleus"/>
    <property type="evidence" value="ECO:0007669"/>
    <property type="project" value="UniProtKB-SubCell"/>
</dbReference>
<evidence type="ECO:0000256" key="3">
    <source>
        <dbReference type="ARBA" id="ARBA00023015"/>
    </source>
</evidence>
<dbReference type="GO" id="GO:0046983">
    <property type="term" value="F:protein dimerization activity"/>
    <property type="evidence" value="ECO:0007669"/>
    <property type="project" value="InterPro"/>
</dbReference>
<dbReference type="Ensembl" id="ENSPKIT00000003474.1">
    <property type="protein sequence ID" value="ENSPKIP00000022802.1"/>
    <property type="gene ID" value="ENSPKIG00000006665.1"/>
</dbReference>
<reference evidence="7" key="2">
    <citation type="submission" date="2025-09" db="UniProtKB">
        <authorList>
            <consortium name="Ensembl"/>
        </authorList>
    </citation>
    <scope>IDENTIFICATION</scope>
</reference>
<dbReference type="Pfam" id="PF00010">
    <property type="entry name" value="HLH"/>
    <property type="match status" value="1"/>
</dbReference>
<evidence type="ECO:0000256" key="5">
    <source>
        <dbReference type="ARBA" id="ARBA00023242"/>
    </source>
</evidence>
<dbReference type="PANTHER" id="PTHR10985">
    <property type="entry name" value="BASIC HELIX-LOOP-HELIX TRANSCRIPTION FACTOR, HES-RELATED"/>
    <property type="match status" value="1"/>
</dbReference>
<dbReference type="SUPFAM" id="SSF47459">
    <property type="entry name" value="HLH, helix-loop-helix DNA-binding domain"/>
    <property type="match status" value="1"/>
</dbReference>
<evidence type="ECO:0000313" key="7">
    <source>
        <dbReference type="Ensembl" id="ENSPKIP00000022802.1"/>
    </source>
</evidence>
<evidence type="ECO:0000313" key="8">
    <source>
        <dbReference type="Proteomes" id="UP000261540"/>
    </source>
</evidence>
<dbReference type="InterPro" id="IPR011598">
    <property type="entry name" value="bHLH_dom"/>
</dbReference>
<reference evidence="7" key="1">
    <citation type="submission" date="2025-08" db="UniProtKB">
        <authorList>
            <consortium name="Ensembl"/>
        </authorList>
    </citation>
    <scope>IDENTIFICATION</scope>
</reference>
<feature type="domain" description="BHLH" evidence="6">
    <location>
        <begin position="1"/>
        <end position="50"/>
    </location>
</feature>
<keyword evidence="5" id="KW-0539">Nucleus</keyword>
<keyword evidence="3" id="KW-0805">Transcription regulation</keyword>
<dbReference type="SMART" id="SM00353">
    <property type="entry name" value="HLH"/>
    <property type="match status" value="1"/>
</dbReference>
<keyword evidence="2" id="KW-0678">Repressor</keyword>
<accession>A0A3B3RWD8</accession>
<keyword evidence="4" id="KW-0804">Transcription</keyword>
<dbReference type="InterPro" id="IPR036638">
    <property type="entry name" value="HLH_DNA-bd_sf"/>
</dbReference>
<evidence type="ECO:0000256" key="1">
    <source>
        <dbReference type="ARBA" id="ARBA00004123"/>
    </source>
</evidence>
<evidence type="ECO:0000256" key="2">
    <source>
        <dbReference type="ARBA" id="ARBA00022491"/>
    </source>
</evidence>
<dbReference type="Proteomes" id="UP000261540">
    <property type="component" value="Unplaced"/>
</dbReference>
<dbReference type="PROSITE" id="PS50888">
    <property type="entry name" value="BHLH"/>
    <property type="match status" value="1"/>
</dbReference>
<sequence>MEKRRRDRINQSLETLRLLLLENTKNERLRNPKVEKAAILESVVQFLKAEQGAGETCNLKYREGMRMCLRRVGHFIAAKSRELEGSVDGSVIPLPLSKPPSKTRILAAHSHLPWCGPQPAPEQVLGHGVLDPSAHVPPQRLSPCPLPSYPLEVLPKPGGATGEVWRPWPQ</sequence>
<name>A0A3B3RWD8_9TELE</name>
<keyword evidence="8" id="KW-1185">Reference proteome</keyword>